<dbReference type="InterPro" id="IPR008949">
    <property type="entry name" value="Isoprenoid_synthase_dom_sf"/>
</dbReference>
<dbReference type="PANTHER" id="PTHR11525">
    <property type="entry name" value="FARNESYL-PYROPHOSPHATE SYNTHETASE"/>
    <property type="match status" value="1"/>
</dbReference>
<dbReference type="GO" id="GO:0045337">
    <property type="term" value="P:farnesyl diphosphate biosynthetic process"/>
    <property type="evidence" value="ECO:0007669"/>
    <property type="project" value="TreeGrafter"/>
</dbReference>
<comment type="pathway">
    <text evidence="5">Pheromone biosynthesis.</text>
</comment>
<evidence type="ECO:0000256" key="7">
    <source>
        <dbReference type="RuleBase" id="RU004466"/>
    </source>
</evidence>
<dbReference type="Pfam" id="PF00348">
    <property type="entry name" value="polyprenyl_synt"/>
    <property type="match status" value="1"/>
</dbReference>
<dbReference type="InterPro" id="IPR039702">
    <property type="entry name" value="FPS1-like"/>
</dbReference>
<evidence type="ECO:0000256" key="4">
    <source>
        <dbReference type="ARBA" id="ARBA00022842"/>
    </source>
</evidence>
<accession>A0A1I8QC75</accession>
<gene>
    <name evidence="8" type="primary">106085403</name>
</gene>
<dbReference type="GO" id="GO:0004161">
    <property type="term" value="F:dimethylallyltranstransferase activity"/>
    <property type="evidence" value="ECO:0007669"/>
    <property type="project" value="TreeGrafter"/>
</dbReference>
<dbReference type="SFLD" id="SFLDG01017">
    <property type="entry name" value="Polyprenyl_Transferase_Like"/>
    <property type="match status" value="1"/>
</dbReference>
<comment type="cofactor">
    <cofactor evidence="1">
        <name>Mg(2+)</name>
        <dbReference type="ChEBI" id="CHEBI:18420"/>
    </cofactor>
</comment>
<proteinExistence type="inferred from homology"/>
<dbReference type="SFLD" id="SFLDS00005">
    <property type="entry name" value="Isoprenoid_Synthase_Type_I"/>
    <property type="match status" value="1"/>
</dbReference>
<keyword evidence="4" id="KW-0460">Magnesium</keyword>
<name>A0A1I8QC75_STOCA</name>
<dbReference type="PROSITE" id="PS00723">
    <property type="entry name" value="POLYPRENYL_SYNTHASE_1"/>
    <property type="match status" value="1"/>
</dbReference>
<dbReference type="EnsemblMetazoa" id="SCAU015817-RA">
    <property type="protein sequence ID" value="SCAU015817-PA"/>
    <property type="gene ID" value="SCAU015817"/>
</dbReference>
<reference evidence="8" key="1">
    <citation type="submission" date="2020-05" db="UniProtKB">
        <authorList>
            <consortium name="EnsemblMetazoa"/>
        </authorList>
    </citation>
    <scope>IDENTIFICATION</scope>
    <source>
        <strain evidence="8">USDA</strain>
    </source>
</reference>
<dbReference type="CDD" id="cd00685">
    <property type="entry name" value="Trans_IPPS_HT"/>
    <property type="match status" value="1"/>
</dbReference>
<keyword evidence="3" id="KW-0479">Metal-binding</keyword>
<dbReference type="GO" id="GO:0046872">
    <property type="term" value="F:metal ion binding"/>
    <property type="evidence" value="ECO:0007669"/>
    <property type="project" value="UniProtKB-KW"/>
</dbReference>
<dbReference type="KEGG" id="scac:106085403"/>
<sequence>MIANGKNLFRFIGQHCILNRLAKAHLNKTTSLLPLQSNSLTIGPPAREFSDDRSGLKILPDYLYNIDDVINEYNMGHTSDWYSKALEYNLKKGKHYRQMLTVLSYEYLMKHQGLEIENTKLAHILGWCVELFQAAIVICDDIMDGSTSRRGQLCWYKLPEVGITALNDAIIFENSIYVLLRQYFRNAECYLDLMELFNEITLITACGQNMDMLGSRMPVKSFTMEMYRNVAITKTAYYSFYLPFALAMHLAGIKNPETFKMAKCILLEMGYLYQVQNDVLDCFGNPKITGKIGTDIEENKCSWLAVECLRQANEEQQRTLVDCYGKKDPKMVKCVKDLYQTLQLPKLYADYEDKTCNQILTMTKEASEHLPEELILQILKKIFKRKE</sequence>
<dbReference type="InterPro" id="IPR033749">
    <property type="entry name" value="Polyprenyl_synt_CS"/>
</dbReference>
<dbReference type="SUPFAM" id="SSF48576">
    <property type="entry name" value="Terpenoid synthases"/>
    <property type="match status" value="1"/>
</dbReference>
<dbReference type="PANTHER" id="PTHR11525:SF0">
    <property type="entry name" value="FARNESYL PYROPHOSPHATE SYNTHASE"/>
    <property type="match status" value="1"/>
</dbReference>
<dbReference type="GO" id="GO:0005737">
    <property type="term" value="C:cytoplasm"/>
    <property type="evidence" value="ECO:0007669"/>
    <property type="project" value="TreeGrafter"/>
</dbReference>
<evidence type="ECO:0000256" key="1">
    <source>
        <dbReference type="ARBA" id="ARBA00001946"/>
    </source>
</evidence>
<dbReference type="InterPro" id="IPR000092">
    <property type="entry name" value="Polyprenyl_synt"/>
</dbReference>
<evidence type="ECO:0000256" key="5">
    <source>
        <dbReference type="ARBA" id="ARBA00033740"/>
    </source>
</evidence>
<dbReference type="VEuPathDB" id="VectorBase:SCAU015817"/>
<dbReference type="Proteomes" id="UP000095300">
    <property type="component" value="Unassembled WGS sequence"/>
</dbReference>
<dbReference type="GO" id="GO:0004337">
    <property type="term" value="F:(2E,6E)-farnesyl diphosphate synthase activity"/>
    <property type="evidence" value="ECO:0007669"/>
    <property type="project" value="TreeGrafter"/>
</dbReference>
<comment type="similarity">
    <text evidence="7">Belongs to the FPP/GGPP synthase family.</text>
</comment>
<evidence type="ECO:0000256" key="2">
    <source>
        <dbReference type="ARBA" id="ARBA00022679"/>
    </source>
</evidence>
<dbReference type="OrthoDB" id="10257492at2759"/>
<evidence type="ECO:0000256" key="3">
    <source>
        <dbReference type="ARBA" id="ARBA00022723"/>
    </source>
</evidence>
<dbReference type="STRING" id="35570.A0A1I8QC75"/>
<evidence type="ECO:0000256" key="6">
    <source>
        <dbReference type="ARBA" id="ARBA00034546"/>
    </source>
</evidence>
<keyword evidence="9" id="KW-1185">Reference proteome</keyword>
<organism evidence="8 9">
    <name type="scientific">Stomoxys calcitrans</name>
    <name type="common">Stable fly</name>
    <name type="synonym">Conops calcitrans</name>
    <dbReference type="NCBI Taxonomy" id="35570"/>
    <lineage>
        <taxon>Eukaryota</taxon>
        <taxon>Metazoa</taxon>
        <taxon>Ecdysozoa</taxon>
        <taxon>Arthropoda</taxon>
        <taxon>Hexapoda</taxon>
        <taxon>Insecta</taxon>
        <taxon>Pterygota</taxon>
        <taxon>Neoptera</taxon>
        <taxon>Endopterygota</taxon>
        <taxon>Diptera</taxon>
        <taxon>Brachycera</taxon>
        <taxon>Muscomorpha</taxon>
        <taxon>Muscoidea</taxon>
        <taxon>Muscidae</taxon>
        <taxon>Stomoxys</taxon>
    </lineage>
</organism>
<evidence type="ECO:0000313" key="8">
    <source>
        <dbReference type="EnsemblMetazoa" id="SCAU015817-PA"/>
    </source>
</evidence>
<protein>
    <recommendedName>
        <fullName evidence="6">Farnesyl pyrophosphate synthase</fullName>
    </recommendedName>
</protein>
<evidence type="ECO:0000313" key="9">
    <source>
        <dbReference type="Proteomes" id="UP000095300"/>
    </source>
</evidence>
<dbReference type="AlphaFoldDB" id="A0A1I8QC75"/>
<keyword evidence="2 7" id="KW-0808">Transferase</keyword>
<dbReference type="Gene3D" id="1.10.600.10">
    <property type="entry name" value="Farnesyl Diphosphate Synthase"/>
    <property type="match status" value="1"/>
</dbReference>
<dbReference type="GO" id="GO:0042811">
    <property type="term" value="P:pheromone biosynthetic process"/>
    <property type="evidence" value="ECO:0007669"/>
    <property type="project" value="UniProtKB-ARBA"/>
</dbReference>